<dbReference type="RefSeq" id="WP_138864606.1">
    <property type="nucleotide sequence ID" value="NZ_VCPC01000003.1"/>
</dbReference>
<reference evidence="1 2" key="1">
    <citation type="submission" date="2019-05" db="EMBL/GenBank/DDBJ databases">
        <title>Marivita sp. nov. isolated from sea sediment.</title>
        <authorList>
            <person name="Kim W."/>
        </authorList>
    </citation>
    <scope>NUCLEOTIDE SEQUENCE [LARGE SCALE GENOMIC DNA]</scope>
    <source>
        <strain evidence="1 2">CAU 1492</strain>
    </source>
</reference>
<name>A0ABY2X6Y6_9RHOB</name>
<gene>
    <name evidence="1" type="ORF">FGK64_14780</name>
</gene>
<sequence length="132" mass="14293">MSPAAPAEVSAAFAAMPEPVRARALHLRDMVFACADEAGLAAPRECLKWGQPAYVPGKGGTTIRIASERGTPGCQMLVHCQTTLVEDWRARFDGRLEFQGNRAVVIAPDTPPDHAALRQCILDALTYHSRKP</sequence>
<proteinExistence type="predicted"/>
<keyword evidence="2" id="KW-1185">Reference proteome</keyword>
<protein>
    <submittedName>
        <fullName evidence="1">DUF1801 domain-containing protein</fullName>
    </submittedName>
</protein>
<evidence type="ECO:0000313" key="2">
    <source>
        <dbReference type="Proteomes" id="UP001191082"/>
    </source>
</evidence>
<dbReference type="Proteomes" id="UP001191082">
    <property type="component" value="Unassembled WGS sequence"/>
</dbReference>
<dbReference type="SUPFAM" id="SSF159888">
    <property type="entry name" value="YdhG-like"/>
    <property type="match status" value="1"/>
</dbReference>
<organism evidence="1 2">
    <name type="scientific">Arenibacterium halophilum</name>
    <dbReference type="NCBI Taxonomy" id="2583821"/>
    <lineage>
        <taxon>Bacteria</taxon>
        <taxon>Pseudomonadati</taxon>
        <taxon>Pseudomonadota</taxon>
        <taxon>Alphaproteobacteria</taxon>
        <taxon>Rhodobacterales</taxon>
        <taxon>Paracoccaceae</taxon>
        <taxon>Arenibacterium</taxon>
    </lineage>
</organism>
<evidence type="ECO:0000313" key="1">
    <source>
        <dbReference type="EMBL" id="TMV11540.1"/>
    </source>
</evidence>
<comment type="caution">
    <text evidence="1">The sequence shown here is derived from an EMBL/GenBank/DDBJ whole genome shotgun (WGS) entry which is preliminary data.</text>
</comment>
<accession>A0ABY2X6Y6</accession>
<dbReference type="EMBL" id="VCPC01000003">
    <property type="protein sequence ID" value="TMV11540.1"/>
    <property type="molecule type" value="Genomic_DNA"/>
</dbReference>